<protein>
    <submittedName>
        <fullName evidence="2">Sulfurtransferase complex subunit TusC</fullName>
    </submittedName>
</protein>
<keyword evidence="3" id="KW-1185">Reference proteome</keyword>
<dbReference type="AlphaFoldDB" id="A0A9E8HP01"/>
<dbReference type="Proteomes" id="UP001164472">
    <property type="component" value="Chromosome"/>
</dbReference>
<gene>
    <name evidence="2" type="primary">tusC</name>
    <name evidence="2" type="ORF">NNL22_05815</name>
</gene>
<dbReference type="SUPFAM" id="SSF75169">
    <property type="entry name" value="DsrEFH-like"/>
    <property type="match status" value="1"/>
</dbReference>
<proteinExistence type="inferred from homology"/>
<dbReference type="InterPro" id="IPR027396">
    <property type="entry name" value="DsrEFH-like"/>
</dbReference>
<dbReference type="PANTHER" id="PTHR38780:SF1">
    <property type="entry name" value="PROTEIN TUSC"/>
    <property type="match status" value="1"/>
</dbReference>
<name>A0A9E8HP01_9ALTE</name>
<organism evidence="2 3">
    <name type="scientific">Alkalimarinus sediminis</name>
    <dbReference type="NCBI Taxonomy" id="1632866"/>
    <lineage>
        <taxon>Bacteria</taxon>
        <taxon>Pseudomonadati</taxon>
        <taxon>Pseudomonadota</taxon>
        <taxon>Gammaproteobacteria</taxon>
        <taxon>Alteromonadales</taxon>
        <taxon>Alteromonadaceae</taxon>
        <taxon>Alkalimarinus</taxon>
    </lineage>
</organism>
<dbReference type="PANTHER" id="PTHR38780">
    <property type="entry name" value="PROTEIN TUSC"/>
    <property type="match status" value="1"/>
</dbReference>
<dbReference type="InterPro" id="IPR003787">
    <property type="entry name" value="Sulphur_relay_DsrE/F-like"/>
</dbReference>
<dbReference type="InterPro" id="IPR017462">
    <property type="entry name" value="Sulphur_relay_TusC/DsrF"/>
</dbReference>
<reference evidence="2" key="1">
    <citation type="submission" date="2022-07" db="EMBL/GenBank/DDBJ databases">
        <title>Alkalimarinus sp. nov., isolated from gut of a Alitta virens.</title>
        <authorList>
            <person name="Yang A.I."/>
            <person name="Shin N.-R."/>
        </authorList>
    </citation>
    <scope>NUCLEOTIDE SEQUENCE</scope>
    <source>
        <strain evidence="2">FA028</strain>
    </source>
</reference>
<dbReference type="Pfam" id="PF02635">
    <property type="entry name" value="DsrE"/>
    <property type="match status" value="1"/>
</dbReference>
<sequence>MREVSRKKIVVILSQSPYGGSLAREAIDYCLAAAAFEQDLQLIFTSDAVLQLLNDQQPQSIHQKNISKTLSALPIYGVDNFYVDQEALADLGLSEKDLCLPVSIVNANEMTELLANASHTLNF</sequence>
<evidence type="ECO:0000313" key="3">
    <source>
        <dbReference type="Proteomes" id="UP001164472"/>
    </source>
</evidence>
<evidence type="ECO:0000313" key="2">
    <source>
        <dbReference type="EMBL" id="UZW76098.1"/>
    </source>
</evidence>
<dbReference type="RefSeq" id="WP_251811915.1">
    <property type="nucleotide sequence ID" value="NZ_CP101527.1"/>
</dbReference>
<dbReference type="NCBIfam" id="TIGR03010">
    <property type="entry name" value="sulf_tusC_dsrF"/>
    <property type="match status" value="1"/>
</dbReference>
<dbReference type="KEGG" id="asem:NNL22_05815"/>
<evidence type="ECO:0000256" key="1">
    <source>
        <dbReference type="ARBA" id="ARBA00005996"/>
    </source>
</evidence>
<dbReference type="EMBL" id="CP101527">
    <property type="protein sequence ID" value="UZW76098.1"/>
    <property type="molecule type" value="Genomic_DNA"/>
</dbReference>
<dbReference type="Gene3D" id="3.40.1260.10">
    <property type="entry name" value="DsrEFH-like"/>
    <property type="match status" value="1"/>
</dbReference>
<accession>A0A9E8HP01</accession>
<comment type="similarity">
    <text evidence="1">Belongs to the DsrF/TusC family.</text>
</comment>
<dbReference type="NCBIfam" id="NF001238">
    <property type="entry name" value="PRK00211.1"/>
    <property type="match status" value="1"/>
</dbReference>